<dbReference type="EMBL" id="JAFHKU010000135">
    <property type="protein sequence ID" value="MBN3560372.1"/>
    <property type="molecule type" value="Genomic_DNA"/>
</dbReference>
<protein>
    <submittedName>
        <fullName evidence="2">Uncharacterized protein</fullName>
    </submittedName>
</protein>
<gene>
    <name evidence="1" type="ORF">GGQ89_002565</name>
    <name evidence="2" type="ORF">JYA60_19290</name>
</gene>
<sequence length="63" mass="6838">MSRRLTRAVIGSGMALSLLGWGAGRVGEFTFNAIRPDMQADSVAAHQVAIPKFSVHLFIEVRP</sequence>
<dbReference type="AlphaFoldDB" id="A0AA41A2A5"/>
<dbReference type="Proteomes" id="UP000704529">
    <property type="component" value="Unassembled WGS sequence"/>
</dbReference>
<proteinExistence type="predicted"/>
<dbReference type="Proteomes" id="UP000584663">
    <property type="component" value="Unassembled WGS sequence"/>
</dbReference>
<dbReference type="EMBL" id="JACHNX010000009">
    <property type="protein sequence ID" value="MBB4610335.1"/>
    <property type="molecule type" value="Genomic_DNA"/>
</dbReference>
<evidence type="ECO:0000313" key="4">
    <source>
        <dbReference type="Proteomes" id="UP000704529"/>
    </source>
</evidence>
<keyword evidence="3" id="KW-1185">Reference proteome</keyword>
<evidence type="ECO:0000313" key="3">
    <source>
        <dbReference type="Proteomes" id="UP000584663"/>
    </source>
</evidence>
<evidence type="ECO:0000313" key="2">
    <source>
        <dbReference type="EMBL" id="MBN3560372.1"/>
    </source>
</evidence>
<comment type="caution">
    <text evidence="2">The sequence shown here is derived from an EMBL/GenBank/DDBJ whole genome shotgun (WGS) entry which is preliminary data.</text>
</comment>
<accession>A0AA41A2A5</accession>
<reference evidence="1 3" key="1">
    <citation type="submission" date="2020-08" db="EMBL/GenBank/DDBJ databases">
        <title>Genomic Encyclopedia of Type Strains, Phase IV (KMG-IV): sequencing the most valuable type-strain genomes for metagenomic binning, comparative biology and taxonomic classification.</title>
        <authorList>
            <person name="Goeker M."/>
        </authorList>
    </citation>
    <scope>NUCLEOTIDE SEQUENCE [LARGE SCALE GENOMIC DNA]</scope>
    <source>
        <strain evidence="1 3">DSM 14562</strain>
    </source>
</reference>
<organism evidence="2 4">
    <name type="scientific">Sphingomonas yabuuchiae</name>
    <dbReference type="NCBI Taxonomy" id="172044"/>
    <lineage>
        <taxon>Bacteria</taxon>
        <taxon>Pseudomonadati</taxon>
        <taxon>Pseudomonadota</taxon>
        <taxon>Alphaproteobacteria</taxon>
        <taxon>Sphingomonadales</taxon>
        <taxon>Sphingomonadaceae</taxon>
        <taxon>Sphingomonas</taxon>
    </lineage>
</organism>
<reference evidence="2" key="2">
    <citation type="submission" date="2021-01" db="EMBL/GenBank/DDBJ databases">
        <title>Genome Sequencing of Type Strains.</title>
        <authorList>
            <person name="Lemaire J.F."/>
            <person name="Inderbitzin P."/>
            <person name="Collins S.B."/>
            <person name="Wespe N."/>
            <person name="Knight-Connoni V."/>
        </authorList>
    </citation>
    <scope>NUCLEOTIDE SEQUENCE</scope>
    <source>
        <strain evidence="2">DSM 14562</strain>
    </source>
</reference>
<evidence type="ECO:0000313" key="1">
    <source>
        <dbReference type="EMBL" id="MBB4610335.1"/>
    </source>
</evidence>
<dbReference type="RefSeq" id="WP_184106052.1">
    <property type="nucleotide sequence ID" value="NZ_JACHNX010000009.1"/>
</dbReference>
<name>A0AA41A2A5_9SPHN</name>